<sequence>MPQKQQQKKNENAKGSAAGRNSRKSARYQEYSAAKGRAERVLRRMLRSNGPKEACVWAERTSNVDVLNGLAQVFGGEKAGQLARQAIERRQA</sequence>
<dbReference type="Proteomes" id="UP000177942">
    <property type="component" value="Unassembled WGS sequence"/>
</dbReference>
<evidence type="ECO:0000256" key="1">
    <source>
        <dbReference type="SAM" id="MobiDB-lite"/>
    </source>
</evidence>
<feature type="region of interest" description="Disordered" evidence="1">
    <location>
        <begin position="1"/>
        <end position="35"/>
    </location>
</feature>
<evidence type="ECO:0000313" key="2">
    <source>
        <dbReference type="EMBL" id="OGY65695.1"/>
    </source>
</evidence>
<organism evidence="2 3">
    <name type="scientific">Candidatus Harrisonbacteria bacterium RIFCSPLOWO2_01_FULL_44_18</name>
    <dbReference type="NCBI Taxonomy" id="1798407"/>
    <lineage>
        <taxon>Bacteria</taxon>
        <taxon>Candidatus Harrisoniibacteriota</taxon>
    </lineage>
</organism>
<accession>A0A1G1ZME2</accession>
<reference evidence="2 3" key="1">
    <citation type="journal article" date="2016" name="Nat. Commun.">
        <title>Thousands of microbial genomes shed light on interconnected biogeochemical processes in an aquifer system.</title>
        <authorList>
            <person name="Anantharaman K."/>
            <person name="Brown C.T."/>
            <person name="Hug L.A."/>
            <person name="Sharon I."/>
            <person name="Castelle C.J."/>
            <person name="Probst A.J."/>
            <person name="Thomas B.C."/>
            <person name="Singh A."/>
            <person name="Wilkins M.J."/>
            <person name="Karaoz U."/>
            <person name="Brodie E.L."/>
            <person name="Williams K.H."/>
            <person name="Hubbard S.S."/>
            <person name="Banfield J.F."/>
        </authorList>
    </citation>
    <scope>NUCLEOTIDE SEQUENCE [LARGE SCALE GENOMIC DNA]</scope>
</reference>
<dbReference type="AlphaFoldDB" id="A0A1G1ZME2"/>
<comment type="caution">
    <text evidence="2">The sequence shown here is derived from an EMBL/GenBank/DDBJ whole genome shotgun (WGS) entry which is preliminary data.</text>
</comment>
<proteinExistence type="predicted"/>
<name>A0A1G1ZME2_9BACT</name>
<evidence type="ECO:0000313" key="3">
    <source>
        <dbReference type="Proteomes" id="UP000177942"/>
    </source>
</evidence>
<gene>
    <name evidence="2" type="ORF">A3A16_03710</name>
</gene>
<dbReference type="EMBL" id="MHJJ01000007">
    <property type="protein sequence ID" value="OGY65695.1"/>
    <property type="molecule type" value="Genomic_DNA"/>
</dbReference>
<protein>
    <submittedName>
        <fullName evidence="2">Uncharacterized protein</fullName>
    </submittedName>
</protein>